<evidence type="ECO:0000256" key="11">
    <source>
        <dbReference type="ARBA" id="ARBA00022806"/>
    </source>
</evidence>
<dbReference type="CDD" id="cd17913">
    <property type="entry name" value="DEXQc_Suv3"/>
    <property type="match status" value="1"/>
</dbReference>
<dbReference type="InterPro" id="IPR001650">
    <property type="entry name" value="Helicase_C-like"/>
</dbReference>
<dbReference type="InterPro" id="IPR055206">
    <property type="entry name" value="DEXQc_SUV3"/>
</dbReference>
<evidence type="ECO:0000313" key="20">
    <source>
        <dbReference type="Proteomes" id="UP000005238"/>
    </source>
</evidence>
<dbReference type="GO" id="GO:0045025">
    <property type="term" value="C:mitochondrial degradosome"/>
    <property type="evidence" value="ECO:0000318"/>
    <property type="project" value="GO_Central"/>
</dbReference>
<evidence type="ECO:0000256" key="12">
    <source>
        <dbReference type="ARBA" id="ARBA00022840"/>
    </source>
</evidence>
<dbReference type="GO" id="GO:0003724">
    <property type="term" value="F:RNA helicase activity"/>
    <property type="evidence" value="ECO:0007669"/>
    <property type="project" value="UniProtKB-EC"/>
</dbReference>
<dbReference type="STRING" id="164328.H3H1H3"/>
<dbReference type="InterPro" id="IPR041082">
    <property type="entry name" value="Suv3_C_1"/>
</dbReference>
<dbReference type="OMA" id="RENWRND"/>
<dbReference type="InterPro" id="IPR027417">
    <property type="entry name" value="P-loop_NTPase"/>
</dbReference>
<evidence type="ECO:0000256" key="16">
    <source>
        <dbReference type="SAM" id="MobiDB-lite"/>
    </source>
</evidence>
<dbReference type="HOGENOM" id="CLU_010647_3_0_1"/>
<evidence type="ECO:0000256" key="5">
    <source>
        <dbReference type="ARBA" id="ARBA00010400"/>
    </source>
</evidence>
<evidence type="ECO:0000259" key="18">
    <source>
        <dbReference type="PROSITE" id="PS51194"/>
    </source>
</evidence>
<reference evidence="19" key="2">
    <citation type="submission" date="2015-06" db="UniProtKB">
        <authorList>
            <consortium name="EnsemblProtists"/>
        </authorList>
    </citation>
    <scope>IDENTIFICATION</scope>
    <source>
        <strain evidence="19">Pr102</strain>
    </source>
</reference>
<evidence type="ECO:0000256" key="3">
    <source>
        <dbReference type="ARBA" id="ARBA00004173"/>
    </source>
</evidence>
<feature type="compositionally biased region" description="Basic and acidic residues" evidence="16">
    <location>
        <begin position="838"/>
        <end position="852"/>
    </location>
</feature>
<dbReference type="AlphaFoldDB" id="H3H1H3"/>
<evidence type="ECO:0000256" key="9">
    <source>
        <dbReference type="ARBA" id="ARBA00022741"/>
    </source>
</evidence>
<feature type="region of interest" description="Disordered" evidence="16">
    <location>
        <begin position="41"/>
        <end position="63"/>
    </location>
</feature>
<comment type="similarity">
    <text evidence="5">Belongs to the RxLR effector family.</text>
</comment>
<dbReference type="VEuPathDB" id="FungiDB:KRP22_2134"/>
<dbReference type="PANTHER" id="PTHR12131:SF1">
    <property type="entry name" value="ATP-DEPENDENT RNA HELICASE SUPV3L1, MITOCHONDRIAL-RELATED"/>
    <property type="match status" value="1"/>
</dbReference>
<dbReference type="Gene3D" id="1.20.272.40">
    <property type="match status" value="1"/>
</dbReference>
<sequence length="864" mass="96818">MRLGYLVLAATTILLAAIESVSATEAVTDLSSATEINANDKRFLQSGETDETTGSASASSDSKANADKSFSLAMISKMKQIMDSEKASKAQHSAVGQELPMSMLRIARQAARGSFAVRHARQSSLQLLASLPTQLRGSVPAYGQSYTPVTPPIAPRVPSSRSFSSAAALESVKWPSELAKRVHRRMRNFPRNYEAKELVVEAGMNPAEWALASSSFRKSFLSEPSKYFENEAELLAFGRDLDDVKRHNSFIFYPYFLDFAKANNYLTTVEDNDNALSLQQLTDLRLPHEMYPFATAMKRKIIYHEGPTNSGKTHQALERLKEAGEDGGIYCGPLRLLALEIFERMNTDGLYTSLVTGQEKKIVPYASHVSCTVEMANINRPWDVAVIDEIQLIGDPQRGWAWTRALFGLQAKEIHVCGSGEAVHLVKKFAETTGDEFELRSYERRSPLEIAPKHLGSYSHIRPGDCVVAFSRRDIFQIKRDIEIKTGEKCCIIYGQLPPETRSQQARLFNDRSNDYNILVASDAVGMGLNLNIRRVVFATVKKYSGGGGGMIDIPASLAKQIAGRAGRYGSDFPSGEATCLLEEDLEYLKSSYDEVPTPLTSAGLFPSSEQMEEFAKQLPGITDLADLVDKYVMLARLDGDYFMCNHQDMKDAATLLRDTELTLSDRFMFCMSPVSLRNPLARKVFLEYARAHSLGQSVKLDIYLPKYPPRTAEALGDVEIKAKIIDLYLWLSFRFEDTFVEKDLALELKIRVLELVEQGLVNTTYNREEKKTRWSSGVANGRRSAPRGQVDLSRFQDRNKYGSNRGNRENWRNDRSKHVEQEATTPAEPAVAQAQDKYTDEKCSDETEENKQSWTSRVFSQFR</sequence>
<dbReference type="PANTHER" id="PTHR12131">
    <property type="entry name" value="ATP-DEPENDENT RNA AND DNA HELICASE"/>
    <property type="match status" value="1"/>
</dbReference>
<feature type="compositionally biased region" description="Polar residues" evidence="16">
    <location>
        <begin position="853"/>
        <end position="864"/>
    </location>
</feature>
<proteinExistence type="inferred from homology"/>
<feature type="compositionally biased region" description="Basic and acidic residues" evidence="16">
    <location>
        <begin position="795"/>
        <end position="822"/>
    </location>
</feature>
<comment type="cofactor">
    <cofactor evidence="2">
        <name>Mg(2+)</name>
        <dbReference type="ChEBI" id="CHEBI:18420"/>
    </cofactor>
</comment>
<dbReference type="PROSITE" id="PS51194">
    <property type="entry name" value="HELICASE_CTER"/>
    <property type="match status" value="1"/>
</dbReference>
<evidence type="ECO:0000256" key="7">
    <source>
        <dbReference type="ARBA" id="ARBA00022525"/>
    </source>
</evidence>
<comment type="catalytic activity">
    <reaction evidence="15">
        <text>ATP + H2O = ADP + phosphate + H(+)</text>
        <dbReference type="Rhea" id="RHEA:13065"/>
        <dbReference type="ChEBI" id="CHEBI:15377"/>
        <dbReference type="ChEBI" id="CHEBI:15378"/>
        <dbReference type="ChEBI" id="CHEBI:30616"/>
        <dbReference type="ChEBI" id="CHEBI:43474"/>
        <dbReference type="ChEBI" id="CHEBI:456216"/>
        <dbReference type="EC" id="3.6.4.13"/>
    </reaction>
</comment>
<dbReference type="Pfam" id="PF18147">
    <property type="entry name" value="Suv3_C_1"/>
    <property type="match status" value="1"/>
</dbReference>
<feature type="region of interest" description="Disordered" evidence="16">
    <location>
        <begin position="772"/>
        <end position="864"/>
    </location>
</feature>
<dbReference type="Pfam" id="PF22527">
    <property type="entry name" value="DEXQc_Suv3"/>
    <property type="match status" value="1"/>
</dbReference>
<dbReference type="EnsemblProtists" id="Phyra84090">
    <property type="protein sequence ID" value="Phyra84090"/>
    <property type="gene ID" value="Phyra84090"/>
</dbReference>
<keyword evidence="9" id="KW-0547">Nucleotide-binding</keyword>
<evidence type="ECO:0000256" key="1">
    <source>
        <dbReference type="ARBA" id="ARBA00001936"/>
    </source>
</evidence>
<evidence type="ECO:0000256" key="6">
    <source>
        <dbReference type="ARBA" id="ARBA00012552"/>
    </source>
</evidence>
<dbReference type="Pfam" id="PF16810">
    <property type="entry name" value="RXLR"/>
    <property type="match status" value="1"/>
</dbReference>
<dbReference type="InterPro" id="IPR031825">
    <property type="entry name" value="RXLR"/>
</dbReference>
<dbReference type="EMBL" id="DS566100">
    <property type="status" value="NOT_ANNOTATED_CDS"/>
    <property type="molecule type" value="Genomic_DNA"/>
</dbReference>
<dbReference type="Proteomes" id="UP000005238">
    <property type="component" value="Unassembled WGS sequence"/>
</dbReference>
<keyword evidence="12" id="KW-0067">ATP-binding</keyword>
<dbReference type="CDD" id="cd18805">
    <property type="entry name" value="SF2_C_suv3"/>
    <property type="match status" value="1"/>
</dbReference>
<dbReference type="Gene3D" id="1.20.58.1080">
    <property type="match status" value="1"/>
</dbReference>
<name>H3H1H3_PHYRM</name>
<comment type="cofactor">
    <cofactor evidence="1">
        <name>Mn(2+)</name>
        <dbReference type="ChEBI" id="CHEBI:29035"/>
    </cofactor>
</comment>
<evidence type="ECO:0000256" key="13">
    <source>
        <dbReference type="ARBA" id="ARBA00022946"/>
    </source>
</evidence>
<dbReference type="VEuPathDB" id="FungiDB:KRP23_4640"/>
<dbReference type="GO" id="GO:0005524">
    <property type="term" value="F:ATP binding"/>
    <property type="evidence" value="ECO:0007669"/>
    <property type="project" value="UniProtKB-KW"/>
</dbReference>
<evidence type="ECO:0000256" key="8">
    <source>
        <dbReference type="ARBA" id="ARBA00022729"/>
    </source>
</evidence>
<dbReference type="Pfam" id="PF12513">
    <property type="entry name" value="SUV3_C"/>
    <property type="match status" value="1"/>
</dbReference>
<dbReference type="FunFam" id="3.40.50.300:FF:000269">
    <property type="entry name" value="ATP-dependent RNA helicase SUPV3L1, mitochondrial"/>
    <property type="match status" value="1"/>
</dbReference>
<comment type="subcellular location">
    <subcellularLocation>
        <location evidence="3">Mitochondrion</location>
    </subcellularLocation>
    <subcellularLocation>
        <location evidence="4">Secreted</location>
    </subcellularLocation>
</comment>
<evidence type="ECO:0000256" key="17">
    <source>
        <dbReference type="SAM" id="SignalP"/>
    </source>
</evidence>
<keyword evidence="11" id="KW-0347">Helicase</keyword>
<dbReference type="InterPro" id="IPR022192">
    <property type="entry name" value="SUV3_C"/>
</dbReference>
<dbReference type="eggNOG" id="KOG0953">
    <property type="taxonomic scope" value="Eukaryota"/>
</dbReference>
<protein>
    <recommendedName>
        <fullName evidence="6">RNA helicase</fullName>
        <ecNumber evidence="6">3.6.4.13</ecNumber>
    </recommendedName>
</protein>
<keyword evidence="20" id="KW-1185">Reference proteome</keyword>
<evidence type="ECO:0000256" key="10">
    <source>
        <dbReference type="ARBA" id="ARBA00022801"/>
    </source>
</evidence>
<feature type="signal peptide" evidence="17">
    <location>
        <begin position="1"/>
        <end position="23"/>
    </location>
</feature>
<dbReference type="SUPFAM" id="SSF52540">
    <property type="entry name" value="P-loop containing nucleoside triphosphate hydrolases"/>
    <property type="match status" value="1"/>
</dbReference>
<dbReference type="EC" id="3.6.4.13" evidence="6"/>
<evidence type="ECO:0000256" key="14">
    <source>
        <dbReference type="ARBA" id="ARBA00023128"/>
    </source>
</evidence>
<keyword evidence="8 17" id="KW-0732">Signal</keyword>
<keyword evidence="7" id="KW-0964">Secreted</keyword>
<dbReference type="SMART" id="SM00490">
    <property type="entry name" value="HELICc"/>
    <property type="match status" value="1"/>
</dbReference>
<keyword evidence="10" id="KW-0378">Hydrolase</keyword>
<keyword evidence="13" id="KW-0809">Transit peptide</keyword>
<dbReference type="GO" id="GO:0000965">
    <property type="term" value="P:mitochondrial RNA 3'-end processing"/>
    <property type="evidence" value="ECO:0000318"/>
    <property type="project" value="GO_Central"/>
</dbReference>
<dbReference type="InterPro" id="IPR044774">
    <property type="entry name" value="Suv3_DEXQc"/>
</dbReference>
<accession>H3H1H3</accession>
<feature type="chain" id="PRO_5003586988" description="RNA helicase" evidence="17">
    <location>
        <begin position="24"/>
        <end position="864"/>
    </location>
</feature>
<feature type="domain" description="Helicase C-terminal" evidence="18">
    <location>
        <begin position="453"/>
        <end position="613"/>
    </location>
</feature>
<organism evidence="19 20">
    <name type="scientific">Phytophthora ramorum</name>
    <name type="common">Sudden oak death agent</name>
    <dbReference type="NCBI Taxonomy" id="164328"/>
    <lineage>
        <taxon>Eukaryota</taxon>
        <taxon>Sar</taxon>
        <taxon>Stramenopiles</taxon>
        <taxon>Oomycota</taxon>
        <taxon>Peronosporomycetes</taxon>
        <taxon>Peronosporales</taxon>
        <taxon>Peronosporaceae</taxon>
        <taxon>Phytophthora</taxon>
    </lineage>
</organism>
<evidence type="ECO:0000256" key="2">
    <source>
        <dbReference type="ARBA" id="ARBA00001946"/>
    </source>
</evidence>
<keyword evidence="14" id="KW-0496">Mitochondrion</keyword>
<dbReference type="InterPro" id="IPR050699">
    <property type="entry name" value="RNA-DNA_Helicase"/>
</dbReference>
<dbReference type="InParanoid" id="H3H1H3"/>
<dbReference type="VEuPathDB" id="FungiDB:KRP22_2135"/>
<dbReference type="GO" id="GO:0016787">
    <property type="term" value="F:hydrolase activity"/>
    <property type="evidence" value="ECO:0007669"/>
    <property type="project" value="UniProtKB-KW"/>
</dbReference>
<reference evidence="20" key="1">
    <citation type="journal article" date="2006" name="Science">
        <title>Phytophthora genome sequences uncover evolutionary origins and mechanisms of pathogenesis.</title>
        <authorList>
            <person name="Tyler B.M."/>
            <person name="Tripathy S."/>
            <person name="Zhang X."/>
            <person name="Dehal P."/>
            <person name="Jiang R.H."/>
            <person name="Aerts A."/>
            <person name="Arredondo F.D."/>
            <person name="Baxter L."/>
            <person name="Bensasson D."/>
            <person name="Beynon J.L."/>
            <person name="Chapman J."/>
            <person name="Damasceno C.M."/>
            <person name="Dorrance A.E."/>
            <person name="Dou D."/>
            <person name="Dickerman A.W."/>
            <person name="Dubchak I.L."/>
            <person name="Garbelotto M."/>
            <person name="Gijzen M."/>
            <person name="Gordon S.G."/>
            <person name="Govers F."/>
            <person name="Grunwald N.J."/>
            <person name="Huang W."/>
            <person name="Ivors K.L."/>
            <person name="Jones R.W."/>
            <person name="Kamoun S."/>
            <person name="Krampis K."/>
            <person name="Lamour K.H."/>
            <person name="Lee M.K."/>
            <person name="McDonald W.H."/>
            <person name="Medina M."/>
            <person name="Meijer H.J."/>
            <person name="Nordberg E.K."/>
            <person name="Maclean D.J."/>
            <person name="Ospina-Giraldo M.D."/>
            <person name="Morris P.F."/>
            <person name="Phuntumart V."/>
            <person name="Putnam N.H."/>
            <person name="Rash S."/>
            <person name="Rose J.K."/>
            <person name="Sakihama Y."/>
            <person name="Salamov A.A."/>
            <person name="Savidor A."/>
            <person name="Scheuring C.F."/>
            <person name="Smith B.M."/>
            <person name="Sobral B.W."/>
            <person name="Terry A."/>
            <person name="Torto-Alalibo T.A."/>
            <person name="Win J."/>
            <person name="Xu Z."/>
            <person name="Zhang H."/>
            <person name="Grigoriev I.V."/>
            <person name="Rokhsar D.S."/>
            <person name="Boore J.L."/>
        </authorList>
    </citation>
    <scope>NUCLEOTIDE SEQUENCE [LARGE SCALE GENOMIC DNA]</scope>
    <source>
        <strain evidence="20">Pr102</strain>
    </source>
</reference>
<evidence type="ECO:0000313" key="19">
    <source>
        <dbReference type="EnsemblProtists" id="Phyra84090"/>
    </source>
</evidence>
<dbReference type="FunFam" id="3.40.50.300:FF:000957">
    <property type="entry name" value="ATP-dependent RNA helicase SUV3L, mitochondrial"/>
    <property type="match status" value="1"/>
</dbReference>
<evidence type="ECO:0000256" key="4">
    <source>
        <dbReference type="ARBA" id="ARBA00004613"/>
    </source>
</evidence>
<dbReference type="VEuPathDB" id="FungiDB:KRP23_4641"/>
<evidence type="ECO:0000256" key="15">
    <source>
        <dbReference type="ARBA" id="ARBA00047984"/>
    </source>
</evidence>
<dbReference type="Gene3D" id="3.40.50.300">
    <property type="entry name" value="P-loop containing nucleotide triphosphate hydrolases"/>
    <property type="match status" value="2"/>
</dbReference>
<dbReference type="Pfam" id="PF00271">
    <property type="entry name" value="Helicase_C"/>
    <property type="match status" value="1"/>
</dbReference>